<name>E0UL21_GLOV7</name>
<geneLocation type="plasmid" evidence="2 3">
    <name>Cy782201</name>
</geneLocation>
<feature type="transmembrane region" description="Helical" evidence="1">
    <location>
        <begin position="169"/>
        <end position="195"/>
    </location>
</feature>
<dbReference type="EMBL" id="CP002199">
    <property type="protein sequence ID" value="ADN17651.1"/>
    <property type="molecule type" value="Genomic_DNA"/>
</dbReference>
<keyword evidence="1" id="KW-0812">Transmembrane</keyword>
<sequence length="455" mass="52081">MKNKSDRNAIIFVVSIWLIMLFMAITCLVSYGRNIPLSEDWLMVGPLTGNEPNLLTWLWSQNGEHRIPLPRLILLTLLKITHGNFRVGMFLNVFTLAAMSLASILVARKLRQNKTDYIDAFFPIIMLNLGNWADMFWSWQFTQILPTALGQVILLSLLCQPTLSTPSSAIIAGICLVSLPLCGGNGLVFTPLLIGWTLYCSILQIKKLKISGISKWIPFFLLGSVVLTLCLLLFYFVNYVKPDAYPASKGLGMTLKTAAQFLAIQFGPVAIRSWDLFIFLNFAFLLPTIFVVISADIYLKETERNRALVILLFLAISILYSLAIGNARSGIIAEWVFFPMWYMIFPIPFFSAMFFGWELFAKSQWQIIFQKSLFWLVCLLLPLNIMTGFTLFGNWYDHEMDSLEWDIEAKMSISQIAQRHNDLLIHWWDEKELADHIQMLCKDRMTSFTLLSQCQ</sequence>
<dbReference type="HOGENOM" id="CLU_600935_0_0_3"/>
<evidence type="ECO:0008006" key="4">
    <source>
        <dbReference type="Google" id="ProtNLM"/>
    </source>
</evidence>
<reference evidence="3" key="1">
    <citation type="journal article" date="2011" name="MBio">
        <title>Novel metabolic attributes of the genus Cyanothece, comprising a group of unicellular nitrogen-fixing Cyanobacteria.</title>
        <authorList>
            <person name="Bandyopadhyay A."/>
            <person name="Elvitigala T."/>
            <person name="Welsh E."/>
            <person name="Stockel J."/>
            <person name="Liberton M."/>
            <person name="Min H."/>
            <person name="Sherman L.A."/>
            <person name="Pakrasi H.B."/>
        </authorList>
    </citation>
    <scope>NUCLEOTIDE SEQUENCE [LARGE SCALE GENOMIC DNA]</scope>
    <source>
        <strain evidence="3">PCC 7822</strain>
        <plasmid evidence="3">Cy782201</plasmid>
    </source>
</reference>
<feature type="transmembrane region" description="Helical" evidence="1">
    <location>
        <begin position="276"/>
        <end position="295"/>
    </location>
</feature>
<evidence type="ECO:0000256" key="1">
    <source>
        <dbReference type="SAM" id="Phobius"/>
    </source>
</evidence>
<gene>
    <name evidence="2" type="ordered locus">Cyan7822_5790</name>
</gene>
<evidence type="ECO:0000313" key="2">
    <source>
        <dbReference type="EMBL" id="ADN17651.1"/>
    </source>
</evidence>
<keyword evidence="3" id="KW-1185">Reference proteome</keyword>
<feature type="transmembrane region" description="Helical" evidence="1">
    <location>
        <begin position="373"/>
        <end position="396"/>
    </location>
</feature>
<feature type="transmembrane region" description="Helical" evidence="1">
    <location>
        <begin position="87"/>
        <end position="107"/>
    </location>
</feature>
<organism evidence="2 3">
    <name type="scientific">Gloeothece verrucosa (strain PCC 7822)</name>
    <name type="common">Cyanothece sp. (strain PCC 7822)</name>
    <dbReference type="NCBI Taxonomy" id="497965"/>
    <lineage>
        <taxon>Bacteria</taxon>
        <taxon>Bacillati</taxon>
        <taxon>Cyanobacteriota</taxon>
        <taxon>Cyanophyceae</taxon>
        <taxon>Oscillatoriophycideae</taxon>
        <taxon>Chroococcales</taxon>
        <taxon>Aphanothecaceae</taxon>
        <taxon>Gloeothece</taxon>
        <taxon>Gloeothece verrucosa</taxon>
    </lineage>
</organism>
<keyword evidence="1" id="KW-0472">Membrane</keyword>
<evidence type="ECO:0000313" key="3">
    <source>
        <dbReference type="Proteomes" id="UP000008206"/>
    </source>
</evidence>
<dbReference type="Proteomes" id="UP000008206">
    <property type="component" value="Plasmid Cy782201"/>
</dbReference>
<feature type="transmembrane region" description="Helical" evidence="1">
    <location>
        <begin position="9"/>
        <end position="31"/>
    </location>
</feature>
<dbReference type="KEGG" id="cyj:Cyan7822_5790"/>
<keyword evidence="1" id="KW-1133">Transmembrane helix</keyword>
<feature type="transmembrane region" description="Helical" evidence="1">
    <location>
        <begin position="307"/>
        <end position="327"/>
    </location>
</feature>
<protein>
    <recommendedName>
        <fullName evidence="4">Glycosyltransferase RgtA/B/C/D-like domain-containing protein</fullName>
    </recommendedName>
</protein>
<proteinExistence type="predicted"/>
<feature type="transmembrane region" description="Helical" evidence="1">
    <location>
        <begin position="216"/>
        <end position="237"/>
    </location>
</feature>
<keyword evidence="2" id="KW-0614">Plasmid</keyword>
<dbReference type="RefSeq" id="WP_013334401.1">
    <property type="nucleotide sequence ID" value="NC_014533.1"/>
</dbReference>
<accession>E0UL21</accession>
<feature type="transmembrane region" description="Helical" evidence="1">
    <location>
        <begin position="339"/>
        <end position="361"/>
    </location>
</feature>
<feature type="transmembrane region" description="Helical" evidence="1">
    <location>
        <begin position="144"/>
        <end position="163"/>
    </location>
</feature>
<dbReference type="AlphaFoldDB" id="E0UL21"/>